<dbReference type="Proteomes" id="UP000238916">
    <property type="component" value="Unassembled WGS sequence"/>
</dbReference>
<organism evidence="1 2">
    <name type="scientific">Candidatus Desulfosporosinus infrequens</name>
    <dbReference type="NCBI Taxonomy" id="2043169"/>
    <lineage>
        <taxon>Bacteria</taxon>
        <taxon>Bacillati</taxon>
        <taxon>Bacillota</taxon>
        <taxon>Clostridia</taxon>
        <taxon>Eubacteriales</taxon>
        <taxon>Desulfitobacteriaceae</taxon>
        <taxon>Desulfosporosinus</taxon>
    </lineage>
</organism>
<dbReference type="OrthoDB" id="3035056at2"/>
<accession>A0A2U3L9D0</accession>
<evidence type="ECO:0000313" key="2">
    <source>
        <dbReference type="Proteomes" id="UP000238916"/>
    </source>
</evidence>
<dbReference type="AlphaFoldDB" id="A0A2U3L9D0"/>
<proteinExistence type="predicted"/>
<sequence length="173" mass="19883">MPKRQSKPDVKAAIANASQVLEHRSREGKEIPRFSNKHETIVDYLQSREFKDSKAAFQGRVLKQAMEHPQWDLADARGHSKPTGKRFEYFDEDGSVPGGIQLKSRKEESKYASYLNAMKKYLDTGDDTELMKFKNKSFVDNEGKKVQFLTDKDTLDNLATFNELPHGDDIYIH</sequence>
<protein>
    <submittedName>
        <fullName evidence="1">Uncharacterized protein</fullName>
    </submittedName>
</protein>
<name>A0A2U3L9D0_9FIRM</name>
<gene>
    <name evidence="1" type="ORF">SBF1_4070004</name>
</gene>
<reference evidence="2" key="1">
    <citation type="submission" date="2018-02" db="EMBL/GenBank/DDBJ databases">
        <authorList>
            <person name="Hausmann B."/>
        </authorList>
    </citation>
    <scope>NUCLEOTIDE SEQUENCE [LARGE SCALE GENOMIC DNA]</scope>
    <source>
        <strain evidence="2">Peat soil MAG SbF1</strain>
    </source>
</reference>
<dbReference type="EMBL" id="OMOF01000343">
    <property type="protein sequence ID" value="SPF48349.1"/>
    <property type="molecule type" value="Genomic_DNA"/>
</dbReference>
<evidence type="ECO:0000313" key="1">
    <source>
        <dbReference type="EMBL" id="SPF48349.1"/>
    </source>
</evidence>